<dbReference type="Pfam" id="PF12697">
    <property type="entry name" value="Abhydrolase_6"/>
    <property type="match status" value="1"/>
</dbReference>
<accession>A0ABQ4CQ87</accession>
<dbReference type="RefSeq" id="WP_203713333.1">
    <property type="nucleotide sequence ID" value="NZ_BONE01000020.1"/>
</dbReference>
<keyword evidence="3" id="KW-1185">Reference proteome</keyword>
<organism evidence="2 3">
    <name type="scientific">Asanoa siamensis</name>
    <dbReference type="NCBI Taxonomy" id="926357"/>
    <lineage>
        <taxon>Bacteria</taxon>
        <taxon>Bacillati</taxon>
        <taxon>Actinomycetota</taxon>
        <taxon>Actinomycetes</taxon>
        <taxon>Micromonosporales</taxon>
        <taxon>Micromonosporaceae</taxon>
        <taxon>Asanoa</taxon>
    </lineage>
</organism>
<evidence type="ECO:0000259" key="1">
    <source>
        <dbReference type="Pfam" id="PF12697"/>
    </source>
</evidence>
<gene>
    <name evidence="2" type="ORF">Asi02nite_29400</name>
</gene>
<evidence type="ECO:0000313" key="3">
    <source>
        <dbReference type="Proteomes" id="UP000604117"/>
    </source>
</evidence>
<dbReference type="PANTHER" id="PTHR37017:SF11">
    <property type="entry name" value="ESTERASE_LIPASE_THIOESTERASE DOMAIN-CONTAINING PROTEIN"/>
    <property type="match status" value="1"/>
</dbReference>
<feature type="domain" description="AB hydrolase-1" evidence="1">
    <location>
        <begin position="7"/>
        <end position="225"/>
    </location>
</feature>
<dbReference type="EMBL" id="BONE01000020">
    <property type="protein sequence ID" value="GIF73422.1"/>
    <property type="molecule type" value="Genomic_DNA"/>
</dbReference>
<sequence length="232" mass="24310">MAIKPTLLLVHGGHHGAWVWEKLQQELAGDGWPTVAVDLPSAVRDTTAPEPLPGVHADAVVVRRAIDAVDGPVVVVAHSYAGVPVTEAAAGAANVVRLVYVAAYVPDLGESMFGLHGVPQPPTLDGLRPAANPDINLPAAFFDGDLDNPETAAAIARLVPQTVRGDFETPTAVAWKTIPSSYVVPENDISITGLLADQMAARTTAVHRVPGNHAPFFSHPKEFAALLTEIVG</sequence>
<dbReference type="GO" id="GO:0016787">
    <property type="term" value="F:hydrolase activity"/>
    <property type="evidence" value="ECO:0007669"/>
    <property type="project" value="UniProtKB-KW"/>
</dbReference>
<keyword evidence="2" id="KW-0378">Hydrolase</keyword>
<dbReference type="InterPro" id="IPR000073">
    <property type="entry name" value="AB_hydrolase_1"/>
</dbReference>
<dbReference type="InterPro" id="IPR029058">
    <property type="entry name" value="AB_hydrolase_fold"/>
</dbReference>
<name>A0ABQ4CQ87_9ACTN</name>
<dbReference type="SUPFAM" id="SSF53474">
    <property type="entry name" value="alpha/beta-Hydrolases"/>
    <property type="match status" value="1"/>
</dbReference>
<comment type="caution">
    <text evidence="2">The sequence shown here is derived from an EMBL/GenBank/DDBJ whole genome shotgun (WGS) entry which is preliminary data.</text>
</comment>
<proteinExistence type="predicted"/>
<dbReference type="Gene3D" id="3.40.50.1820">
    <property type="entry name" value="alpha/beta hydrolase"/>
    <property type="match status" value="1"/>
</dbReference>
<reference evidence="2 3" key="1">
    <citation type="submission" date="2021-01" db="EMBL/GenBank/DDBJ databases">
        <title>Whole genome shotgun sequence of Asanoa siamensis NBRC 107932.</title>
        <authorList>
            <person name="Komaki H."/>
            <person name="Tamura T."/>
        </authorList>
    </citation>
    <scope>NUCLEOTIDE SEQUENCE [LARGE SCALE GENOMIC DNA]</scope>
    <source>
        <strain evidence="2 3">NBRC 107932</strain>
    </source>
</reference>
<protein>
    <submittedName>
        <fullName evidence="2">Alpha/beta hydrolase</fullName>
    </submittedName>
</protein>
<dbReference type="Proteomes" id="UP000604117">
    <property type="component" value="Unassembled WGS sequence"/>
</dbReference>
<dbReference type="InterPro" id="IPR052897">
    <property type="entry name" value="Sec-Metab_Biosynth_Hydrolase"/>
</dbReference>
<evidence type="ECO:0000313" key="2">
    <source>
        <dbReference type="EMBL" id="GIF73422.1"/>
    </source>
</evidence>
<dbReference type="PANTHER" id="PTHR37017">
    <property type="entry name" value="AB HYDROLASE-1 DOMAIN-CONTAINING PROTEIN-RELATED"/>
    <property type="match status" value="1"/>
</dbReference>